<dbReference type="CDD" id="cd00303">
    <property type="entry name" value="retropepsin_like"/>
    <property type="match status" value="1"/>
</dbReference>
<evidence type="ECO:0000313" key="4">
    <source>
        <dbReference type="Proteomes" id="UP000187406"/>
    </source>
</evidence>
<dbReference type="PANTHER" id="PTHR12917">
    <property type="entry name" value="ASPARTYL PROTEASE DDI-RELATED"/>
    <property type="match status" value="1"/>
</dbReference>
<dbReference type="EMBL" id="BDDD01010264">
    <property type="protein sequence ID" value="GAV92530.1"/>
    <property type="molecule type" value="Genomic_DNA"/>
</dbReference>
<dbReference type="PROSITE" id="PS50013">
    <property type="entry name" value="CHROMO_2"/>
    <property type="match status" value="1"/>
</dbReference>
<sequence length="494" mass="55309">LQRRGVQDLAQAIAVAESLIEFRKSDPTPKSPKNGGANEEEKERFSRDRESQSRFHKDKGKQPYGHKAGGSSDQGHKAGGDQPKPKLACFLCDGPHRANECPKKGRLTALIQEDDQRREEAKMGSIQFLNAVKAKVHVPKNASEGTMSVETIIGGQTIKALVDTGATNNFISENMENRLCLRAYRGSGYIKAVNSKAKPLIGIAKDVSMKIGQWDGLVSLSIIPLDDYDLVLGMEFMDQVKAIPIPHANSLCILEEGKTCMVPCTRSNKGTKTLSAIHLDKGRKRNEETYLTALVENGPEADPKPKDLPLQVERVLEDSHNIMPTELPKERPPKREVDHHFELITGQQPPTPNAVARGYTGSSPAAYKLVKAWQEQANIAHAYRKKANKRARKEAIKRNNRPTQVSRHRDTIKRRPSKLASSYAGTRLAAYKVPKEAKRVKFLVKWKGQPDNTASWEQETDQWQFKHHIAKLRRRHAMRASRDQVGESCHGHKF</sequence>
<dbReference type="GO" id="GO:0006508">
    <property type="term" value="P:proteolysis"/>
    <property type="evidence" value="ECO:0007669"/>
    <property type="project" value="InterPro"/>
</dbReference>
<comment type="caution">
    <text evidence="3">The sequence shown here is derived from an EMBL/GenBank/DDBJ whole genome shotgun (WGS) entry which is preliminary data.</text>
</comment>
<feature type="region of interest" description="Disordered" evidence="1">
    <location>
        <begin position="17"/>
        <end position="82"/>
    </location>
</feature>
<dbReference type="GO" id="GO:0004190">
    <property type="term" value="F:aspartic-type endopeptidase activity"/>
    <property type="evidence" value="ECO:0007669"/>
    <property type="project" value="InterPro"/>
</dbReference>
<evidence type="ECO:0000313" key="3">
    <source>
        <dbReference type="EMBL" id="GAV92530.1"/>
    </source>
</evidence>
<name>A0A1Q3DJ45_CEPFO</name>
<feature type="domain" description="Chromo" evidence="2">
    <location>
        <begin position="423"/>
        <end position="484"/>
    </location>
</feature>
<evidence type="ECO:0000256" key="1">
    <source>
        <dbReference type="SAM" id="MobiDB-lite"/>
    </source>
</evidence>
<dbReference type="Gene3D" id="2.40.70.10">
    <property type="entry name" value="Acid Proteases"/>
    <property type="match status" value="1"/>
</dbReference>
<reference evidence="4" key="1">
    <citation type="submission" date="2016-04" db="EMBL/GenBank/DDBJ databases">
        <title>Cephalotus genome sequencing.</title>
        <authorList>
            <person name="Fukushima K."/>
            <person name="Hasebe M."/>
            <person name="Fang X."/>
        </authorList>
    </citation>
    <scope>NUCLEOTIDE SEQUENCE [LARGE SCALE GENOMIC DNA]</scope>
    <source>
        <strain evidence="4">cv. St1</strain>
    </source>
</reference>
<dbReference type="OrthoDB" id="1939491at2759"/>
<accession>A0A1Q3DJ45</accession>
<dbReference type="Gene3D" id="2.40.50.40">
    <property type="match status" value="1"/>
</dbReference>
<dbReference type="InterPro" id="IPR000953">
    <property type="entry name" value="Chromo/chromo_shadow_dom"/>
</dbReference>
<feature type="non-terminal residue" evidence="3">
    <location>
        <position position="1"/>
    </location>
</feature>
<proteinExistence type="predicted"/>
<dbReference type="AlphaFoldDB" id="A0A1Q3DJ45"/>
<dbReference type="Proteomes" id="UP000187406">
    <property type="component" value="Unassembled WGS sequence"/>
</dbReference>
<dbReference type="SUPFAM" id="SSF50630">
    <property type="entry name" value="Acid proteases"/>
    <property type="match status" value="1"/>
</dbReference>
<protein>
    <submittedName>
        <fullName evidence="3">Chromo domain-containing protein/gag-asp_proteas domain-containing protein</fullName>
    </submittedName>
</protein>
<dbReference type="Pfam" id="PF13975">
    <property type="entry name" value="gag-asp_proteas"/>
    <property type="match status" value="1"/>
</dbReference>
<feature type="compositionally biased region" description="Basic and acidic residues" evidence="1">
    <location>
        <begin position="39"/>
        <end position="55"/>
    </location>
</feature>
<dbReference type="InParanoid" id="A0A1Q3DJ45"/>
<organism evidence="3 4">
    <name type="scientific">Cephalotus follicularis</name>
    <name type="common">Albany pitcher plant</name>
    <dbReference type="NCBI Taxonomy" id="3775"/>
    <lineage>
        <taxon>Eukaryota</taxon>
        <taxon>Viridiplantae</taxon>
        <taxon>Streptophyta</taxon>
        <taxon>Embryophyta</taxon>
        <taxon>Tracheophyta</taxon>
        <taxon>Spermatophyta</taxon>
        <taxon>Magnoliopsida</taxon>
        <taxon>eudicotyledons</taxon>
        <taxon>Gunneridae</taxon>
        <taxon>Pentapetalae</taxon>
        <taxon>rosids</taxon>
        <taxon>fabids</taxon>
        <taxon>Oxalidales</taxon>
        <taxon>Cephalotaceae</taxon>
        <taxon>Cephalotus</taxon>
    </lineage>
</organism>
<dbReference type="InterPro" id="IPR016197">
    <property type="entry name" value="Chromo-like_dom_sf"/>
</dbReference>
<dbReference type="PROSITE" id="PS00141">
    <property type="entry name" value="ASP_PROTEASE"/>
    <property type="match status" value="1"/>
</dbReference>
<keyword evidence="4" id="KW-1185">Reference proteome</keyword>
<dbReference type="InterPro" id="IPR021109">
    <property type="entry name" value="Peptidase_aspartic_dom_sf"/>
</dbReference>
<dbReference type="InterPro" id="IPR001969">
    <property type="entry name" value="Aspartic_peptidase_AS"/>
</dbReference>
<dbReference type="STRING" id="3775.A0A1Q3DJ45"/>
<dbReference type="PANTHER" id="PTHR12917:SF18">
    <property type="entry name" value="DNA DAMAGE-INDUCIBLE PROTEIN 1-LIKE"/>
    <property type="match status" value="1"/>
</dbReference>
<gene>
    <name evidence="3" type="ORF">CFOL_v3_35909</name>
</gene>
<feature type="region of interest" description="Disordered" evidence="1">
    <location>
        <begin position="390"/>
        <end position="419"/>
    </location>
</feature>
<evidence type="ECO:0000259" key="2">
    <source>
        <dbReference type="PROSITE" id="PS50013"/>
    </source>
</evidence>
<dbReference type="SUPFAM" id="SSF54160">
    <property type="entry name" value="Chromo domain-like"/>
    <property type="match status" value="1"/>
</dbReference>